<protein>
    <submittedName>
        <fullName evidence="10">Acyl-CoA dehydrogenase</fullName>
    </submittedName>
</protein>
<dbReference type="InterPro" id="IPR052161">
    <property type="entry name" value="Mycobact_Acyl-CoA_DH"/>
</dbReference>
<dbReference type="InterPro" id="IPR046373">
    <property type="entry name" value="Acyl-CoA_Oxase/DH_mid-dom_sf"/>
</dbReference>
<comment type="cofactor">
    <cofactor evidence="1 6">
        <name>FAD</name>
        <dbReference type="ChEBI" id="CHEBI:57692"/>
    </cofactor>
</comment>
<evidence type="ECO:0000256" key="6">
    <source>
        <dbReference type="RuleBase" id="RU362125"/>
    </source>
</evidence>
<reference evidence="10 11" key="1">
    <citation type="submission" date="2017-11" db="EMBL/GenBank/DDBJ databases">
        <title>Draft genome sequence of Rhizobiales bacterium SY3-13.</title>
        <authorList>
            <person name="Sun C."/>
        </authorList>
    </citation>
    <scope>NUCLEOTIDE SEQUENCE [LARGE SCALE GENOMIC DNA]</scope>
    <source>
        <strain evidence="10 11">SY3-13</strain>
    </source>
</reference>
<evidence type="ECO:0000259" key="8">
    <source>
        <dbReference type="Pfam" id="PF02770"/>
    </source>
</evidence>
<evidence type="ECO:0000256" key="2">
    <source>
        <dbReference type="ARBA" id="ARBA00009347"/>
    </source>
</evidence>
<dbReference type="RefSeq" id="WP_109794220.1">
    <property type="nucleotide sequence ID" value="NZ_PHIG01000018.1"/>
</dbReference>
<dbReference type="InterPro" id="IPR037069">
    <property type="entry name" value="AcylCoA_DH/ox_N_sf"/>
</dbReference>
<dbReference type="Gene3D" id="1.20.140.10">
    <property type="entry name" value="Butyryl-CoA Dehydrogenase, subunit A, domain 3"/>
    <property type="match status" value="1"/>
</dbReference>
<dbReference type="Gene3D" id="1.10.540.10">
    <property type="entry name" value="Acyl-CoA dehydrogenase/oxidase, N-terminal domain"/>
    <property type="match status" value="1"/>
</dbReference>
<dbReference type="Pfam" id="PF02771">
    <property type="entry name" value="Acyl-CoA_dh_N"/>
    <property type="match status" value="1"/>
</dbReference>
<evidence type="ECO:0000256" key="5">
    <source>
        <dbReference type="ARBA" id="ARBA00023002"/>
    </source>
</evidence>
<keyword evidence="3 6" id="KW-0285">Flavoprotein</keyword>
<proteinExistence type="inferred from homology"/>
<feature type="domain" description="Acyl-CoA dehydrogenase/oxidase N-terminal" evidence="9">
    <location>
        <begin position="6"/>
        <end position="123"/>
    </location>
</feature>
<evidence type="ECO:0000256" key="4">
    <source>
        <dbReference type="ARBA" id="ARBA00022827"/>
    </source>
</evidence>
<dbReference type="PANTHER" id="PTHR43292:SF3">
    <property type="entry name" value="ACYL-COA DEHYDROGENASE FADE29"/>
    <property type="match status" value="1"/>
</dbReference>
<name>A0A2M9G4W0_9PROT</name>
<dbReference type="Pfam" id="PF00441">
    <property type="entry name" value="Acyl-CoA_dh_1"/>
    <property type="match status" value="1"/>
</dbReference>
<gene>
    <name evidence="10" type="ORF">CVT23_05100</name>
</gene>
<dbReference type="EMBL" id="PHIG01000018">
    <property type="protein sequence ID" value="PJK30748.1"/>
    <property type="molecule type" value="Genomic_DNA"/>
</dbReference>
<dbReference type="GO" id="GO:0050660">
    <property type="term" value="F:flavin adenine dinucleotide binding"/>
    <property type="evidence" value="ECO:0007669"/>
    <property type="project" value="InterPro"/>
</dbReference>
<evidence type="ECO:0000259" key="9">
    <source>
        <dbReference type="Pfam" id="PF02771"/>
    </source>
</evidence>
<accession>A0A2M9G4W0</accession>
<dbReference type="InterPro" id="IPR036250">
    <property type="entry name" value="AcylCo_DH-like_C"/>
</dbReference>
<dbReference type="SUPFAM" id="SSF47203">
    <property type="entry name" value="Acyl-CoA dehydrogenase C-terminal domain-like"/>
    <property type="match status" value="1"/>
</dbReference>
<evidence type="ECO:0000313" key="10">
    <source>
        <dbReference type="EMBL" id="PJK30748.1"/>
    </source>
</evidence>
<dbReference type="PANTHER" id="PTHR43292">
    <property type="entry name" value="ACYL-COA DEHYDROGENASE"/>
    <property type="match status" value="1"/>
</dbReference>
<dbReference type="Proteomes" id="UP000229498">
    <property type="component" value="Unassembled WGS sequence"/>
</dbReference>
<dbReference type="Gene3D" id="2.40.110.10">
    <property type="entry name" value="Butyryl-CoA Dehydrogenase, subunit A, domain 2"/>
    <property type="match status" value="1"/>
</dbReference>
<evidence type="ECO:0000259" key="7">
    <source>
        <dbReference type="Pfam" id="PF00441"/>
    </source>
</evidence>
<dbReference type="InterPro" id="IPR013786">
    <property type="entry name" value="AcylCoA_DH/ox_N"/>
</dbReference>
<dbReference type="InterPro" id="IPR009075">
    <property type="entry name" value="AcylCo_DH/oxidase_C"/>
</dbReference>
<dbReference type="InterPro" id="IPR009100">
    <property type="entry name" value="AcylCoA_DH/oxidase_NM_dom_sf"/>
</dbReference>
<keyword evidence="4 6" id="KW-0274">FAD</keyword>
<evidence type="ECO:0000256" key="3">
    <source>
        <dbReference type="ARBA" id="ARBA00022630"/>
    </source>
</evidence>
<keyword evidence="11" id="KW-1185">Reference proteome</keyword>
<dbReference type="SUPFAM" id="SSF56645">
    <property type="entry name" value="Acyl-CoA dehydrogenase NM domain-like"/>
    <property type="match status" value="1"/>
</dbReference>
<feature type="domain" description="Acyl-CoA dehydrogenase/oxidase C-terminal" evidence="7">
    <location>
        <begin position="234"/>
        <end position="398"/>
    </location>
</feature>
<feature type="domain" description="Acyl-CoA oxidase/dehydrogenase middle" evidence="8">
    <location>
        <begin position="127"/>
        <end position="222"/>
    </location>
</feature>
<dbReference type="Pfam" id="PF02770">
    <property type="entry name" value="Acyl-CoA_dh_M"/>
    <property type="match status" value="1"/>
</dbReference>
<sequence length="402" mass="44125">MDLTLTPEDRAFRDEVRAFLAENLTEEMREAGRLTCGPFAEFEYGQRWFETLAKRGWSAPAWPKEYGGPGWTAIQRYIFDVESAAASAPAFSIMGTRMVGPVVMKYGTDEQKQKYLPRILSGEDVWCQGYSEPGSGSDLASLKTRAVRDGDDYVINGSKIWTTFAHHANRMFCLVRTSNEGKPQEGISFVLIDDFDAPGITVEPIILMSGDHDVNQVFFEDVRVPVANRVGPENEGWTVAKYLLEFERGGDTYSPGLHAHIAHLKRVAAAERGDDGGRLIDDPGFRRRIADAECDIIALEHVEKQILCDLAAGRQPGPASSMMKVVGSETLQKAAGLTAEAVGYYAWPDQKPARHVGSNAPAVGPDHAMTALPSHLNHRAATIYGGSNEVQRNIMAKLVLGL</sequence>
<evidence type="ECO:0000313" key="11">
    <source>
        <dbReference type="Proteomes" id="UP000229498"/>
    </source>
</evidence>
<keyword evidence="5 6" id="KW-0560">Oxidoreductase</keyword>
<dbReference type="GO" id="GO:0005886">
    <property type="term" value="C:plasma membrane"/>
    <property type="evidence" value="ECO:0007669"/>
    <property type="project" value="TreeGrafter"/>
</dbReference>
<comment type="similarity">
    <text evidence="2 6">Belongs to the acyl-CoA dehydrogenase family.</text>
</comment>
<comment type="caution">
    <text evidence="10">The sequence shown here is derived from an EMBL/GenBank/DDBJ whole genome shotgun (WGS) entry which is preliminary data.</text>
</comment>
<dbReference type="OrthoDB" id="9775090at2"/>
<dbReference type="GO" id="GO:0016627">
    <property type="term" value="F:oxidoreductase activity, acting on the CH-CH group of donors"/>
    <property type="evidence" value="ECO:0007669"/>
    <property type="project" value="InterPro"/>
</dbReference>
<dbReference type="InterPro" id="IPR006091">
    <property type="entry name" value="Acyl-CoA_Oxase/DH_mid-dom"/>
</dbReference>
<organism evidence="10 11">
    <name type="scientific">Minwuia thermotolerans</name>
    <dbReference type="NCBI Taxonomy" id="2056226"/>
    <lineage>
        <taxon>Bacteria</taxon>
        <taxon>Pseudomonadati</taxon>
        <taxon>Pseudomonadota</taxon>
        <taxon>Alphaproteobacteria</taxon>
        <taxon>Minwuiales</taxon>
        <taxon>Minwuiaceae</taxon>
        <taxon>Minwuia</taxon>
    </lineage>
</organism>
<dbReference type="AlphaFoldDB" id="A0A2M9G4W0"/>
<evidence type="ECO:0000256" key="1">
    <source>
        <dbReference type="ARBA" id="ARBA00001974"/>
    </source>
</evidence>